<keyword evidence="8 10" id="KW-0472">Membrane</keyword>
<feature type="transmembrane region" description="Helical" evidence="10">
    <location>
        <begin position="615"/>
        <end position="637"/>
    </location>
</feature>
<dbReference type="PROSITE" id="PS00211">
    <property type="entry name" value="ABC_TRANSPORTER_1"/>
    <property type="match status" value="1"/>
</dbReference>
<reference evidence="14" key="1">
    <citation type="journal article" date="2019" name="Int. J. Syst. Evol. Microbiol.">
        <title>The Global Catalogue of Microorganisms (GCM) 10K type strain sequencing project: providing services to taxonomists for standard genome sequencing and annotation.</title>
        <authorList>
            <consortium name="The Broad Institute Genomics Platform"/>
            <consortium name="The Broad Institute Genome Sequencing Center for Infectious Disease"/>
            <person name="Wu L."/>
            <person name="Ma J."/>
        </authorList>
    </citation>
    <scope>NUCLEOTIDE SEQUENCE [LARGE SCALE GENOMIC DNA]</scope>
    <source>
        <strain evidence="14">JCM 13249</strain>
    </source>
</reference>
<dbReference type="InterPro" id="IPR013525">
    <property type="entry name" value="ABC2_TM"/>
</dbReference>
<dbReference type="Gene3D" id="2.60.200.20">
    <property type="match status" value="1"/>
</dbReference>
<feature type="transmembrane region" description="Helical" evidence="10">
    <location>
        <begin position="530"/>
        <end position="549"/>
    </location>
</feature>
<feature type="compositionally biased region" description="Low complexity" evidence="9">
    <location>
        <begin position="398"/>
        <end position="422"/>
    </location>
</feature>
<dbReference type="Proteomes" id="UP001500655">
    <property type="component" value="Unassembled WGS sequence"/>
</dbReference>
<sequence length="741" mass="79986">MSVPAQRAPVAAYQATERVRIGRGAGNDIALADLAVSRRHAELRRVGDAYEVVDLGSSNGIFHNGQRVPRARLTPGDRISIGRHQLIFDGQRLHEFVDTGPVSLAAQDLTVQVGKTVLLDDVSFTLRQGALLAVVGPSGCGKSTLVKAVTGLRPATLGQVQYDGRDLYDNYAELRYRIGMVPQDDVLHRQLTVRRALRYAAALRFADDVPRRERWKRVDEVIHTLDLDGRAKQRIDTLSGGQRKRVSVALELLTEPSLLFLDEPTSGLDPSLDKEVMQELRELADRGRTVVVVTHNVLHLDLCDRVLVMCLGGRMGYFGPPSELLSFFQAKDYADVFTKVTDEGEKWARIFRDSEHYRRYVSEPAAELAQAAAQRAAAPAPTYAPPPAVAPVPPPAPAQAADDAPDVNPTATFTVPPAATSPQPAPPGPAPQVAPPAYPVPPPSAPHQTHPAGAPLGSLPLRARARHPSAPIRQYFTLCLRMLSVIISDRGYALFLLGLPLALALLTHAVPGEFGLAAPPPTVRVSLEAQRLLVVLVVGAAFLGIAVSIREIVNESSIYRRERAAGLLPAAYLASKLTVLGLINIIQVILFVYLSVLGRGGPSQSLVLKPPMVEITVVVALVAITSTVMGLAISALVRTSEQTTPILVVLVMAQLVLSGGLFELQGEKVLQVISTIAPTRWGFAAGASTVDMQKLVPFLKDSLWDPTPSAWWRSVLVMLGQIAILVVAARIAMRRLEPGRQ</sequence>
<comment type="caution">
    <text evidence="13">The sequence shown here is derived from an EMBL/GenBank/DDBJ whole genome shotgun (WGS) entry which is preliminary data.</text>
</comment>
<feature type="transmembrane region" description="Helical" evidence="10">
    <location>
        <begin position="710"/>
        <end position="733"/>
    </location>
</feature>
<keyword evidence="14" id="KW-1185">Reference proteome</keyword>
<gene>
    <name evidence="13" type="ORF">GCM10009681_39190</name>
</gene>
<organism evidence="13 14">
    <name type="scientific">Luedemannella helvata</name>
    <dbReference type="NCBI Taxonomy" id="349315"/>
    <lineage>
        <taxon>Bacteria</taxon>
        <taxon>Bacillati</taxon>
        <taxon>Actinomycetota</taxon>
        <taxon>Actinomycetes</taxon>
        <taxon>Micromonosporales</taxon>
        <taxon>Micromonosporaceae</taxon>
        <taxon>Luedemannella</taxon>
    </lineage>
</organism>
<dbReference type="Gene3D" id="3.40.50.300">
    <property type="entry name" value="P-loop containing nucleotide triphosphate hydrolases"/>
    <property type="match status" value="1"/>
</dbReference>
<dbReference type="Pfam" id="PF01061">
    <property type="entry name" value="ABC2_membrane"/>
    <property type="match status" value="1"/>
</dbReference>
<keyword evidence="4 10" id="KW-0812">Transmembrane</keyword>
<dbReference type="SMART" id="SM00240">
    <property type="entry name" value="FHA"/>
    <property type="match status" value="1"/>
</dbReference>
<evidence type="ECO:0000313" key="14">
    <source>
        <dbReference type="Proteomes" id="UP001500655"/>
    </source>
</evidence>
<dbReference type="InterPro" id="IPR003439">
    <property type="entry name" value="ABC_transporter-like_ATP-bd"/>
</dbReference>
<name>A0ABP4WZR8_9ACTN</name>
<dbReference type="InterPro" id="IPR008984">
    <property type="entry name" value="SMAD_FHA_dom_sf"/>
</dbReference>
<dbReference type="PANTHER" id="PTHR48041:SF139">
    <property type="entry name" value="PROTEIN SCARLET"/>
    <property type="match status" value="1"/>
</dbReference>
<proteinExistence type="predicted"/>
<evidence type="ECO:0000256" key="10">
    <source>
        <dbReference type="SAM" id="Phobius"/>
    </source>
</evidence>
<accession>A0ABP4WZR8</accession>
<dbReference type="InterPro" id="IPR003593">
    <property type="entry name" value="AAA+_ATPase"/>
</dbReference>
<feature type="compositionally biased region" description="Pro residues" evidence="9">
    <location>
        <begin position="382"/>
        <end position="397"/>
    </location>
</feature>
<keyword evidence="3" id="KW-0597">Phosphoprotein</keyword>
<feature type="domain" description="ABC transporter" evidence="12">
    <location>
        <begin position="104"/>
        <end position="337"/>
    </location>
</feature>
<evidence type="ECO:0000256" key="1">
    <source>
        <dbReference type="ARBA" id="ARBA00004141"/>
    </source>
</evidence>
<dbReference type="InterPro" id="IPR017871">
    <property type="entry name" value="ABC_transporter-like_CS"/>
</dbReference>
<protein>
    <submittedName>
        <fullName evidence="13">Uncharacterized protein</fullName>
    </submittedName>
</protein>
<feature type="region of interest" description="Disordered" evidence="9">
    <location>
        <begin position="377"/>
        <end position="455"/>
    </location>
</feature>
<dbReference type="EMBL" id="BAAALS010000020">
    <property type="protein sequence ID" value="GAA1764272.1"/>
    <property type="molecule type" value="Genomic_DNA"/>
</dbReference>
<dbReference type="Pfam" id="PF00005">
    <property type="entry name" value="ABC_tran"/>
    <property type="match status" value="1"/>
</dbReference>
<evidence type="ECO:0000259" key="12">
    <source>
        <dbReference type="PROSITE" id="PS50893"/>
    </source>
</evidence>
<evidence type="ECO:0000256" key="9">
    <source>
        <dbReference type="SAM" id="MobiDB-lite"/>
    </source>
</evidence>
<dbReference type="CDD" id="cd00060">
    <property type="entry name" value="FHA"/>
    <property type="match status" value="1"/>
</dbReference>
<feature type="compositionally biased region" description="Pro residues" evidence="9">
    <location>
        <begin position="423"/>
        <end position="445"/>
    </location>
</feature>
<evidence type="ECO:0000256" key="2">
    <source>
        <dbReference type="ARBA" id="ARBA00022448"/>
    </source>
</evidence>
<comment type="subcellular location">
    <subcellularLocation>
        <location evidence="1">Membrane</location>
        <topology evidence="1">Multi-pass membrane protein</topology>
    </subcellularLocation>
</comment>
<dbReference type="SMART" id="SM00382">
    <property type="entry name" value="AAA"/>
    <property type="match status" value="1"/>
</dbReference>
<dbReference type="SUPFAM" id="SSF49879">
    <property type="entry name" value="SMAD/FHA domain"/>
    <property type="match status" value="1"/>
</dbReference>
<dbReference type="InterPro" id="IPR000253">
    <property type="entry name" value="FHA_dom"/>
</dbReference>
<evidence type="ECO:0000259" key="11">
    <source>
        <dbReference type="PROSITE" id="PS50006"/>
    </source>
</evidence>
<dbReference type="InterPro" id="IPR050352">
    <property type="entry name" value="ABCG_transporters"/>
</dbReference>
<dbReference type="InterPro" id="IPR027417">
    <property type="entry name" value="P-loop_NTPase"/>
</dbReference>
<evidence type="ECO:0000256" key="8">
    <source>
        <dbReference type="ARBA" id="ARBA00023136"/>
    </source>
</evidence>
<evidence type="ECO:0000256" key="6">
    <source>
        <dbReference type="ARBA" id="ARBA00022840"/>
    </source>
</evidence>
<feature type="transmembrane region" description="Helical" evidence="10">
    <location>
        <begin position="570"/>
        <end position="595"/>
    </location>
</feature>
<dbReference type="Pfam" id="PF00498">
    <property type="entry name" value="FHA"/>
    <property type="match status" value="1"/>
</dbReference>
<evidence type="ECO:0000256" key="5">
    <source>
        <dbReference type="ARBA" id="ARBA00022741"/>
    </source>
</evidence>
<evidence type="ECO:0000256" key="3">
    <source>
        <dbReference type="ARBA" id="ARBA00022553"/>
    </source>
</evidence>
<keyword evidence="6" id="KW-0067">ATP-binding</keyword>
<evidence type="ECO:0000256" key="7">
    <source>
        <dbReference type="ARBA" id="ARBA00022989"/>
    </source>
</evidence>
<evidence type="ECO:0000313" key="13">
    <source>
        <dbReference type="EMBL" id="GAA1764272.1"/>
    </source>
</evidence>
<feature type="domain" description="FHA" evidence="11">
    <location>
        <begin position="19"/>
        <end position="68"/>
    </location>
</feature>
<evidence type="ECO:0000256" key="4">
    <source>
        <dbReference type="ARBA" id="ARBA00022692"/>
    </source>
</evidence>
<dbReference type="PROSITE" id="PS50893">
    <property type="entry name" value="ABC_TRANSPORTER_2"/>
    <property type="match status" value="1"/>
</dbReference>
<keyword evidence="2" id="KW-0813">Transport</keyword>
<feature type="transmembrane region" description="Helical" evidence="10">
    <location>
        <begin position="644"/>
        <end position="662"/>
    </location>
</feature>
<dbReference type="SUPFAM" id="SSF52540">
    <property type="entry name" value="P-loop containing nucleoside triphosphate hydrolases"/>
    <property type="match status" value="1"/>
</dbReference>
<dbReference type="PROSITE" id="PS50006">
    <property type="entry name" value="FHA_DOMAIN"/>
    <property type="match status" value="1"/>
</dbReference>
<keyword evidence="5" id="KW-0547">Nucleotide-binding</keyword>
<feature type="transmembrane region" description="Helical" evidence="10">
    <location>
        <begin position="491"/>
        <end position="510"/>
    </location>
</feature>
<keyword evidence="7 10" id="KW-1133">Transmembrane helix</keyword>
<dbReference type="PANTHER" id="PTHR48041">
    <property type="entry name" value="ABC TRANSPORTER G FAMILY MEMBER 28"/>
    <property type="match status" value="1"/>
</dbReference>